<evidence type="ECO:0000256" key="1">
    <source>
        <dbReference type="SAM" id="Coils"/>
    </source>
</evidence>
<evidence type="ECO:0000313" key="4">
    <source>
        <dbReference type="Proteomes" id="UP000198304"/>
    </source>
</evidence>
<accession>A0A239FBV0</accession>
<evidence type="ECO:0000313" key="3">
    <source>
        <dbReference type="EMBL" id="SNS53978.1"/>
    </source>
</evidence>
<dbReference type="EMBL" id="FZOJ01000012">
    <property type="protein sequence ID" value="SNS53978.1"/>
    <property type="molecule type" value="Genomic_DNA"/>
</dbReference>
<evidence type="ECO:0000256" key="2">
    <source>
        <dbReference type="SAM" id="Phobius"/>
    </source>
</evidence>
<name>A0A239FBV0_9FIRM</name>
<gene>
    <name evidence="3" type="ORF">SAMN05446037_101299</name>
</gene>
<dbReference type="InterPro" id="IPR027981">
    <property type="entry name" value="DUF4446"/>
</dbReference>
<proteinExistence type="predicted"/>
<feature type="transmembrane region" description="Helical" evidence="2">
    <location>
        <begin position="12"/>
        <end position="38"/>
    </location>
</feature>
<keyword evidence="1" id="KW-0175">Coiled coil</keyword>
<keyword evidence="4" id="KW-1185">Reference proteome</keyword>
<reference evidence="3 4" key="1">
    <citation type="submission" date="2017-06" db="EMBL/GenBank/DDBJ databases">
        <authorList>
            <person name="Kim H.J."/>
            <person name="Triplett B.A."/>
        </authorList>
    </citation>
    <scope>NUCLEOTIDE SEQUENCE [LARGE SCALE GENOMIC DNA]</scope>
    <source>
        <strain evidence="3 4">SCA</strain>
    </source>
</reference>
<dbReference type="Proteomes" id="UP000198304">
    <property type="component" value="Unassembled WGS sequence"/>
</dbReference>
<sequence>MNMQSILSIIDTYSLTFIFTSLVMNLFLIILLVINYSMVSNLKDKYKRLVKGTSGKNIESVLMEHIDKVEEVQEEFKDLHSKLDIIENRISFSIQKVGIVRYNAFNDVGSDLSYSIALLDGNNNGIVLTGIHGRTETISYAKPIKEGKSNYNLSVEELQALDRAKSNDLDKAKIKGARSNKDQG</sequence>
<evidence type="ECO:0008006" key="5">
    <source>
        <dbReference type="Google" id="ProtNLM"/>
    </source>
</evidence>
<feature type="coiled-coil region" evidence="1">
    <location>
        <begin position="62"/>
        <end position="89"/>
    </location>
</feature>
<dbReference type="AlphaFoldDB" id="A0A239FBV0"/>
<keyword evidence="2" id="KW-0472">Membrane</keyword>
<keyword evidence="2" id="KW-0812">Transmembrane</keyword>
<organism evidence="3 4">
    <name type="scientific">Anaerovirgula multivorans</name>
    <dbReference type="NCBI Taxonomy" id="312168"/>
    <lineage>
        <taxon>Bacteria</taxon>
        <taxon>Bacillati</taxon>
        <taxon>Bacillota</taxon>
        <taxon>Clostridia</taxon>
        <taxon>Peptostreptococcales</taxon>
        <taxon>Natronincolaceae</taxon>
        <taxon>Anaerovirgula</taxon>
    </lineage>
</organism>
<dbReference type="Pfam" id="PF14584">
    <property type="entry name" value="DUF4446"/>
    <property type="match status" value="1"/>
</dbReference>
<keyword evidence="2" id="KW-1133">Transmembrane helix</keyword>
<protein>
    <recommendedName>
        <fullName evidence="5">DUF4446 domain-containing protein</fullName>
    </recommendedName>
</protein>